<feature type="transmembrane region" description="Helical" evidence="10">
    <location>
        <begin position="334"/>
        <end position="354"/>
    </location>
</feature>
<keyword evidence="5" id="KW-0813">Transport</keyword>
<evidence type="ECO:0000256" key="10">
    <source>
        <dbReference type="SAM" id="Phobius"/>
    </source>
</evidence>
<feature type="transmembrane region" description="Helical" evidence="10">
    <location>
        <begin position="462"/>
        <end position="479"/>
    </location>
</feature>
<feature type="transmembrane region" description="Helical" evidence="10">
    <location>
        <begin position="197"/>
        <end position="217"/>
    </location>
</feature>
<proteinExistence type="inferred from homology"/>
<dbReference type="RefSeq" id="WP_204699529.1">
    <property type="nucleotide sequence ID" value="NZ_JAFBEC010000016.1"/>
</dbReference>
<comment type="caution">
    <text evidence="11">The sequence shown here is derived from an EMBL/GenBank/DDBJ whole genome shotgun (WGS) entry which is preliminary data.</text>
</comment>
<dbReference type="Proteomes" id="UP000741863">
    <property type="component" value="Unassembled WGS sequence"/>
</dbReference>
<dbReference type="InterPro" id="IPR001898">
    <property type="entry name" value="SLC13A/DASS"/>
</dbReference>
<gene>
    <name evidence="11" type="ORF">JOD17_003883</name>
</gene>
<comment type="subcellular location">
    <subcellularLocation>
        <location evidence="1">Membrane</location>
        <topology evidence="1">Multi-pass membrane protein</topology>
    </subcellularLocation>
</comment>
<feature type="transmembrane region" description="Helical" evidence="10">
    <location>
        <begin position="402"/>
        <end position="421"/>
    </location>
</feature>
<evidence type="ECO:0000256" key="6">
    <source>
        <dbReference type="ARBA" id="ARBA00022989"/>
    </source>
</evidence>
<dbReference type="Pfam" id="PF00939">
    <property type="entry name" value="Na_sulph_symp"/>
    <property type="match status" value="1"/>
</dbReference>
<feature type="transmembrane region" description="Helical" evidence="10">
    <location>
        <begin position="278"/>
        <end position="300"/>
    </location>
</feature>
<evidence type="ECO:0000256" key="2">
    <source>
        <dbReference type="ARBA" id="ARBA00006772"/>
    </source>
</evidence>
<accession>A0ABS2PHK0</accession>
<dbReference type="CDD" id="cd01115">
    <property type="entry name" value="SLC13_permease"/>
    <property type="match status" value="1"/>
</dbReference>
<feature type="transmembrane region" description="Helical" evidence="10">
    <location>
        <begin position="238"/>
        <end position="258"/>
    </location>
</feature>
<keyword evidence="5" id="KW-0769">Symport</keyword>
<keyword evidence="7 10" id="KW-0472">Membrane</keyword>
<name>A0ABS2PHK0_9BACL</name>
<dbReference type="NCBIfam" id="TIGR00785">
    <property type="entry name" value="dass"/>
    <property type="match status" value="1"/>
</dbReference>
<comment type="similarity">
    <text evidence="2">Belongs to the SLC13A/DASS transporter (TC 2.A.47) family. NADC subfamily.</text>
</comment>
<evidence type="ECO:0000256" key="9">
    <source>
        <dbReference type="SAM" id="MobiDB-lite"/>
    </source>
</evidence>
<sequence length="560" mass="60927">MKATFITTWNSLWRQHNRTKDLLNIFSYKKDIDKAAEQRKTKEEAATKSSSEPPSSPNQPKQAYSKAQMIGLLLGPTLFILTMAFFNPEGLASEARAVLAVTLWIATWWVTEALPIPATSLLPLILLPTTGALEGSAVASSYGDDVIFLFLGGFFIATAMEKWNLHKRMALLIISLIGTSTQRILLGFMVATGFISMWVSNTAAVMMMIPMGLAITAQVASALKDKPEEKDFPKFEKSLIFGIGYAGTIGGVGTLIGTPPNIILAGQMREIFGIEISFATWMMFGIPIVVIMLLFTWFYLGRVAFKTEIKSLPGGKAVIHDERKSLGKTSYEEWMVGFVFLFAAFMWVTRSFFWDYEDGIIYGIQGLSDGLIAVLAAVLLFSIPASRAKGGRILVWADSRDIPWGVLLLFGGGLAIAQGFTASGLSDWLGQQLTVLDGFNLLIIIAAATIFIMILTEITSNTATATMILPVVAALAIALDVHPFALMIPCAMAANMAFMLPVGTPPNAIMFGTGKLKIIEMVKTGFFVNIVATIIIIFGVYYAVPLVWGIDLTSFPASLQ</sequence>
<organism evidence="11 12">
    <name type="scientific">Geomicrobium sediminis</name>
    <dbReference type="NCBI Taxonomy" id="1347788"/>
    <lineage>
        <taxon>Bacteria</taxon>
        <taxon>Bacillati</taxon>
        <taxon>Bacillota</taxon>
        <taxon>Bacilli</taxon>
        <taxon>Bacillales</taxon>
        <taxon>Geomicrobium</taxon>
    </lineage>
</organism>
<evidence type="ECO:0000256" key="3">
    <source>
        <dbReference type="ARBA" id="ARBA00020150"/>
    </source>
</evidence>
<keyword evidence="4 10" id="KW-0812">Transmembrane</keyword>
<feature type="transmembrane region" description="Helical" evidence="10">
    <location>
        <begin position="524"/>
        <end position="544"/>
    </location>
</feature>
<dbReference type="PANTHER" id="PTHR10283:SF82">
    <property type="entry name" value="SOLUTE CARRIER FAMILY 13 MEMBER 2"/>
    <property type="match status" value="1"/>
</dbReference>
<evidence type="ECO:0000256" key="8">
    <source>
        <dbReference type="ARBA" id="ARBA00031174"/>
    </source>
</evidence>
<feature type="transmembrane region" description="Helical" evidence="10">
    <location>
        <begin position="146"/>
        <end position="163"/>
    </location>
</feature>
<feature type="compositionally biased region" description="Basic and acidic residues" evidence="9">
    <location>
        <begin position="37"/>
        <end position="46"/>
    </location>
</feature>
<feature type="transmembrane region" description="Helical" evidence="10">
    <location>
        <begin position="360"/>
        <end position="381"/>
    </location>
</feature>
<keyword evidence="12" id="KW-1185">Reference proteome</keyword>
<keyword evidence="6 10" id="KW-1133">Transmembrane helix</keyword>
<evidence type="ECO:0000256" key="5">
    <source>
        <dbReference type="ARBA" id="ARBA00022847"/>
    </source>
</evidence>
<evidence type="ECO:0000313" key="11">
    <source>
        <dbReference type="EMBL" id="MBM7634757.1"/>
    </source>
</evidence>
<feature type="transmembrane region" description="Helical" evidence="10">
    <location>
        <begin position="485"/>
        <end position="503"/>
    </location>
</feature>
<evidence type="ECO:0000256" key="4">
    <source>
        <dbReference type="ARBA" id="ARBA00022692"/>
    </source>
</evidence>
<dbReference type="EMBL" id="JAFBEC010000016">
    <property type="protein sequence ID" value="MBM7634757.1"/>
    <property type="molecule type" value="Genomic_DNA"/>
</dbReference>
<feature type="transmembrane region" description="Helical" evidence="10">
    <location>
        <begin position="170"/>
        <end position="191"/>
    </location>
</feature>
<feature type="transmembrane region" description="Helical" evidence="10">
    <location>
        <begin position="433"/>
        <end position="455"/>
    </location>
</feature>
<reference evidence="11 12" key="1">
    <citation type="submission" date="2021-01" db="EMBL/GenBank/DDBJ databases">
        <title>Genomic Encyclopedia of Type Strains, Phase IV (KMG-IV): sequencing the most valuable type-strain genomes for metagenomic binning, comparative biology and taxonomic classification.</title>
        <authorList>
            <person name="Goeker M."/>
        </authorList>
    </citation>
    <scope>NUCLEOTIDE SEQUENCE [LARGE SCALE GENOMIC DNA]</scope>
    <source>
        <strain evidence="11 12">DSM 25540</strain>
    </source>
</reference>
<evidence type="ECO:0000313" key="12">
    <source>
        <dbReference type="Proteomes" id="UP000741863"/>
    </source>
</evidence>
<evidence type="ECO:0000256" key="1">
    <source>
        <dbReference type="ARBA" id="ARBA00004141"/>
    </source>
</evidence>
<dbReference type="PANTHER" id="PTHR10283">
    <property type="entry name" value="SOLUTE CARRIER FAMILY 13 MEMBER"/>
    <property type="match status" value="1"/>
</dbReference>
<feature type="region of interest" description="Disordered" evidence="9">
    <location>
        <begin position="37"/>
        <end position="62"/>
    </location>
</feature>
<evidence type="ECO:0000256" key="7">
    <source>
        <dbReference type="ARBA" id="ARBA00023136"/>
    </source>
</evidence>
<feature type="transmembrane region" description="Helical" evidence="10">
    <location>
        <begin position="67"/>
        <end position="86"/>
    </location>
</feature>
<protein>
    <recommendedName>
        <fullName evidence="3">Sodium-dependent dicarboxylate transporter SdcS</fullName>
    </recommendedName>
    <alternativeName>
        <fullName evidence="8">Na(+)/dicarboxylate symporter</fullName>
    </alternativeName>
</protein>